<keyword evidence="2 7" id="KW-0132">Cell division</keyword>
<protein>
    <recommendedName>
        <fullName evidence="7">Cell division protein CrgA</fullName>
    </recommendedName>
</protein>
<evidence type="ECO:0000313" key="10">
    <source>
        <dbReference type="Proteomes" id="UP000595221"/>
    </source>
</evidence>
<dbReference type="Proteomes" id="UP000595221">
    <property type="component" value="Chromosome"/>
</dbReference>
<feature type="compositionally biased region" description="Low complexity" evidence="8">
    <location>
        <begin position="19"/>
        <end position="39"/>
    </location>
</feature>
<evidence type="ECO:0000256" key="7">
    <source>
        <dbReference type="HAMAP-Rule" id="MF_00631"/>
    </source>
</evidence>
<feature type="transmembrane region" description="Helical" evidence="7">
    <location>
        <begin position="117"/>
        <end position="135"/>
    </location>
</feature>
<sequence>MARRKKKDVPELIPEEETAASSSPAEPGAEDSAAGSGPARKGKSAGGKSGKTMTVAEELEEERLRRIAEEMTANAGEVSRTPTWYLALMFGFMVIGLLWLITFYVTETVYPVPGIGYWNIGIGVGLMMIGLIMTTRWR</sequence>
<name>A0A7T4MSD5_9MICC</name>
<evidence type="ECO:0000256" key="4">
    <source>
        <dbReference type="ARBA" id="ARBA00022989"/>
    </source>
</evidence>
<organism evidence="9 10">
    <name type="scientific">Rothia kristinae</name>
    <dbReference type="NCBI Taxonomy" id="37923"/>
    <lineage>
        <taxon>Bacteria</taxon>
        <taxon>Bacillati</taxon>
        <taxon>Actinomycetota</taxon>
        <taxon>Actinomycetes</taxon>
        <taxon>Micrococcales</taxon>
        <taxon>Micrococcaceae</taxon>
        <taxon>Rothia</taxon>
    </lineage>
</organism>
<dbReference type="HAMAP" id="MF_00631">
    <property type="entry name" value="CrgA"/>
    <property type="match status" value="1"/>
</dbReference>
<proteinExistence type="inferred from homology"/>
<gene>
    <name evidence="7" type="primary">crgA</name>
    <name evidence="9" type="ORF">I6H58_06960</name>
</gene>
<keyword evidence="3 7" id="KW-0812">Transmembrane</keyword>
<dbReference type="EMBL" id="CP066078">
    <property type="protein sequence ID" value="QQC58721.1"/>
    <property type="molecule type" value="Genomic_DNA"/>
</dbReference>
<dbReference type="GO" id="GO:0005886">
    <property type="term" value="C:plasma membrane"/>
    <property type="evidence" value="ECO:0007669"/>
    <property type="project" value="UniProtKB-SubCell"/>
</dbReference>
<feature type="transmembrane region" description="Helical" evidence="7">
    <location>
        <begin position="84"/>
        <end position="105"/>
    </location>
</feature>
<evidence type="ECO:0000256" key="8">
    <source>
        <dbReference type="SAM" id="MobiDB-lite"/>
    </source>
</evidence>
<dbReference type="GO" id="GO:0051301">
    <property type="term" value="P:cell division"/>
    <property type="evidence" value="ECO:0007669"/>
    <property type="project" value="UniProtKB-UniRule"/>
</dbReference>
<evidence type="ECO:0000256" key="6">
    <source>
        <dbReference type="ARBA" id="ARBA00023306"/>
    </source>
</evidence>
<reference evidence="9 10" key="1">
    <citation type="submission" date="2020-12" db="EMBL/GenBank/DDBJ databases">
        <title>FDA dAtabase for Regulatory Grade micrObial Sequences (FDA-ARGOS): Supporting development and validation of Infectious Disease Dx tests.</title>
        <authorList>
            <person name="Sproer C."/>
            <person name="Gronow S."/>
            <person name="Severitt S."/>
            <person name="Schroder I."/>
            <person name="Tallon L."/>
            <person name="Sadzewicz L."/>
            <person name="Zhao X."/>
            <person name="Boylan J."/>
            <person name="Ott S."/>
            <person name="Bowen H."/>
            <person name="Vavikolanu K."/>
            <person name="Mehta A."/>
            <person name="Aluvathingal J."/>
            <person name="Nadendla S."/>
            <person name="Lowell S."/>
            <person name="Myers T."/>
            <person name="Yan Y."/>
            <person name="Sichtig H."/>
        </authorList>
    </citation>
    <scope>NUCLEOTIDE SEQUENCE [LARGE SCALE GENOMIC DNA]</scope>
    <source>
        <strain evidence="9 10">FDAARGOS_1001</strain>
    </source>
</reference>
<evidence type="ECO:0000313" key="9">
    <source>
        <dbReference type="EMBL" id="QQC58721.1"/>
    </source>
</evidence>
<dbReference type="InterPro" id="IPR009619">
    <property type="entry name" value="CrgA"/>
</dbReference>
<evidence type="ECO:0000256" key="5">
    <source>
        <dbReference type="ARBA" id="ARBA00023136"/>
    </source>
</evidence>
<keyword evidence="6 7" id="KW-0131">Cell cycle</keyword>
<keyword evidence="5 7" id="KW-0472">Membrane</keyword>
<keyword evidence="1 7" id="KW-1003">Cell membrane</keyword>
<comment type="subcellular location">
    <subcellularLocation>
        <location evidence="7">Cell membrane</location>
        <topology evidence="7">Multi-pass membrane protein</topology>
    </subcellularLocation>
</comment>
<evidence type="ECO:0000256" key="2">
    <source>
        <dbReference type="ARBA" id="ARBA00022618"/>
    </source>
</evidence>
<keyword evidence="4 7" id="KW-1133">Transmembrane helix</keyword>
<comment type="similarity">
    <text evidence="7">Belongs to the CrgA family.</text>
</comment>
<dbReference type="RefSeq" id="WP_198489768.1">
    <property type="nucleotide sequence ID" value="NZ_CP066078.1"/>
</dbReference>
<feature type="region of interest" description="Disordered" evidence="8">
    <location>
        <begin position="1"/>
        <end position="55"/>
    </location>
</feature>
<dbReference type="AlphaFoldDB" id="A0A7T4MSD5"/>
<evidence type="ECO:0000256" key="1">
    <source>
        <dbReference type="ARBA" id="ARBA00022475"/>
    </source>
</evidence>
<evidence type="ECO:0000256" key="3">
    <source>
        <dbReference type="ARBA" id="ARBA00022692"/>
    </source>
</evidence>
<accession>A0A7T4MSD5</accession>
<comment type="function">
    <text evidence="7">Involved in cell division.</text>
</comment>
<dbReference type="Pfam" id="PF06781">
    <property type="entry name" value="CrgA"/>
    <property type="match status" value="1"/>
</dbReference>